<dbReference type="Pfam" id="PF01326">
    <property type="entry name" value="PPDK_N"/>
    <property type="match status" value="2"/>
</dbReference>
<evidence type="ECO:0000259" key="2">
    <source>
        <dbReference type="Pfam" id="PF01326"/>
    </source>
</evidence>
<dbReference type="RefSeq" id="WP_253663102.1">
    <property type="nucleotide sequence ID" value="NZ_BAAAJQ010000003.1"/>
</dbReference>
<dbReference type="Gene3D" id="3.30.470.20">
    <property type="entry name" value="ATP-grasp fold, B domain"/>
    <property type="match status" value="2"/>
</dbReference>
<protein>
    <submittedName>
        <fullName evidence="3">Pyruvate, water dikinase</fullName>
    </submittedName>
</protein>
<feature type="domain" description="Pyruvate phosphate dikinase AMP/ATP-binding" evidence="2">
    <location>
        <begin position="189"/>
        <end position="241"/>
    </location>
</feature>
<evidence type="ECO:0000313" key="4">
    <source>
        <dbReference type="Proteomes" id="UP001206895"/>
    </source>
</evidence>
<feature type="domain" description="Pyruvate phosphate dikinase AMP/ATP-binding" evidence="2">
    <location>
        <begin position="55"/>
        <end position="181"/>
    </location>
</feature>
<evidence type="ECO:0000259" key="1">
    <source>
        <dbReference type="Pfam" id="PF00391"/>
    </source>
</evidence>
<organism evidence="3 4">
    <name type="scientific">Williamsia maris</name>
    <dbReference type="NCBI Taxonomy" id="72806"/>
    <lineage>
        <taxon>Bacteria</taxon>
        <taxon>Bacillati</taxon>
        <taxon>Actinomycetota</taxon>
        <taxon>Actinomycetes</taxon>
        <taxon>Mycobacteriales</taxon>
        <taxon>Nocardiaceae</taxon>
        <taxon>Williamsia</taxon>
    </lineage>
</organism>
<dbReference type="Proteomes" id="UP001206895">
    <property type="component" value="Unassembled WGS sequence"/>
</dbReference>
<gene>
    <name evidence="3" type="ORF">LX13_003994</name>
</gene>
<dbReference type="Gene3D" id="3.30.1490.20">
    <property type="entry name" value="ATP-grasp fold, A domain"/>
    <property type="match status" value="1"/>
</dbReference>
<dbReference type="Pfam" id="PF00391">
    <property type="entry name" value="PEP-utilizers"/>
    <property type="match status" value="1"/>
</dbReference>
<accession>A0ABT1HJP8</accession>
<dbReference type="InterPro" id="IPR002192">
    <property type="entry name" value="PPDK_AMP/ATP-bd"/>
</dbReference>
<dbReference type="InterPro" id="IPR008279">
    <property type="entry name" value="PEP-util_enz_mobile_dom"/>
</dbReference>
<dbReference type="InterPro" id="IPR051549">
    <property type="entry name" value="PEP_Utilizing_Enz"/>
</dbReference>
<feature type="domain" description="PEP-utilising enzyme mobile" evidence="1">
    <location>
        <begin position="714"/>
        <end position="784"/>
    </location>
</feature>
<name>A0ABT1HJP8_9NOCA</name>
<dbReference type="InterPro" id="IPR036637">
    <property type="entry name" value="Phosphohistidine_dom_sf"/>
</dbReference>
<dbReference type="SUPFAM" id="SSF56059">
    <property type="entry name" value="Glutathione synthetase ATP-binding domain-like"/>
    <property type="match status" value="1"/>
</dbReference>
<keyword evidence="3" id="KW-0670">Pyruvate</keyword>
<sequence>MTPATVEFADITDARYGGKAAGLAELRRLGLAVPTGFVIADVSTEVAGCDVAQWFERMAAVGATPVAVRSSAIGEDGDDQSFAGQYDTVLGVDSVNDFAAAVRTCAASVHSRRSSAYSELPPATMHVVVQQMVDARAAGVVFSADPTTGRRDLMVIDAVDGLGEALVDGSASSDHLVIDSVGEVAIADVASAPVLSPDEVTAIRAGALRAAQHWGMPMDLEWAIDRSGTLWWLQARPITTLPCDLAAMDSPVAGADHVYTRCNIGEMMPGAFCPLTASVSGFAIDYAMQMTQVVARAQPSYEKPWLQVGYFQGHMFLNMTEGTGLSSGLLGNSLEQFSISICGRVIDELKPKPPKPFLSKLINTVRLSTYALSAGPAIRRLGPQIDGFEVPTSEDLRVVLRQLESGVQQYCDVTLTHVRSSSRAAVAANILESVLMRQALKDGRSEDDGRAEATRLMAGAADVESALMLEELDSVVHTIAADDVVAERFLAGEPGAAVDELRASPDAVGVALRRFLTSHGHRGYRELCMRDPSWAEDPDGLGAMMQVMVRSVLDPTARTSASKDVEASRSRVIRSLARLAQGGARGREETKSKMARMAHSLKLGYRHLGEILAAAGRLPDADLVFFFDRAELERVVGSQDITGLITSAVKRREALAFQSALEFDDVSIGRPVPLVARPQHDSSSSEIVGRPASRGSAEGVVRVVKSIVEAGDLQRGEILVTPVTDVGWTPYFTVIAALVTDIGSSVSHGAVVAREYGLPCVVNTLIATQSLVTGDRVRVDGDRGVVTRLHR</sequence>
<dbReference type="SUPFAM" id="SSF52009">
    <property type="entry name" value="Phosphohistidine domain"/>
    <property type="match status" value="1"/>
</dbReference>
<dbReference type="PANTHER" id="PTHR43615">
    <property type="entry name" value="PHOSPHOENOLPYRUVATE SYNTHASE-RELATED"/>
    <property type="match status" value="1"/>
</dbReference>
<dbReference type="EMBL" id="JAMTCJ010000004">
    <property type="protein sequence ID" value="MCP2178153.1"/>
    <property type="molecule type" value="Genomic_DNA"/>
</dbReference>
<dbReference type="InterPro" id="IPR013815">
    <property type="entry name" value="ATP_grasp_subdomain_1"/>
</dbReference>
<proteinExistence type="predicted"/>
<reference evidence="3 4" key="1">
    <citation type="submission" date="2022-06" db="EMBL/GenBank/DDBJ databases">
        <title>Genomic Encyclopedia of Archaeal and Bacterial Type Strains, Phase II (KMG-II): from individual species to whole genera.</title>
        <authorList>
            <person name="Goeker M."/>
        </authorList>
    </citation>
    <scope>NUCLEOTIDE SEQUENCE [LARGE SCALE GENOMIC DNA]</scope>
    <source>
        <strain evidence="3 4">DSM 44693</strain>
    </source>
</reference>
<keyword evidence="4" id="KW-1185">Reference proteome</keyword>
<comment type="caution">
    <text evidence="3">The sequence shown here is derived from an EMBL/GenBank/DDBJ whole genome shotgun (WGS) entry which is preliminary data.</text>
</comment>
<dbReference type="Gene3D" id="3.50.30.10">
    <property type="entry name" value="Phosphohistidine domain"/>
    <property type="match status" value="1"/>
</dbReference>
<evidence type="ECO:0000313" key="3">
    <source>
        <dbReference type="EMBL" id="MCP2178153.1"/>
    </source>
</evidence>
<dbReference type="PANTHER" id="PTHR43615:SF1">
    <property type="entry name" value="PPDK_N DOMAIN-CONTAINING PROTEIN"/>
    <property type="match status" value="1"/>
</dbReference>